<feature type="region of interest" description="Disordered" evidence="1">
    <location>
        <begin position="140"/>
        <end position="159"/>
    </location>
</feature>
<name>W0JUD7_9EURY</name>
<dbReference type="EMBL" id="CP007055">
    <property type="protein sequence ID" value="AHG00927.1"/>
    <property type="molecule type" value="Genomic_DNA"/>
</dbReference>
<gene>
    <name evidence="2" type="ORF">HALLA_11845</name>
</gene>
<dbReference type="RefSeq" id="WP_049952656.1">
    <property type="nucleotide sequence ID" value="NZ_CP007055.1"/>
</dbReference>
<feature type="region of interest" description="Disordered" evidence="1">
    <location>
        <begin position="28"/>
        <end position="50"/>
    </location>
</feature>
<dbReference type="Proteomes" id="UP000019024">
    <property type="component" value="Chromosome"/>
</dbReference>
<evidence type="ECO:0000313" key="2">
    <source>
        <dbReference type="EMBL" id="AHG00927.1"/>
    </source>
</evidence>
<reference evidence="2 3" key="1">
    <citation type="submission" date="2014-01" db="EMBL/GenBank/DDBJ databases">
        <authorList>
            <consortium name="DOE Joint Genome Institute"/>
            <person name="Anderson I."/>
            <person name="Huntemann M."/>
            <person name="Han J."/>
            <person name="Chen A."/>
            <person name="Kyrpides N."/>
            <person name="Mavromatis K."/>
            <person name="Markowitz V."/>
            <person name="Palaniappan K."/>
            <person name="Ivanova N."/>
            <person name="Schaumberg A."/>
            <person name="Pati A."/>
            <person name="Liolios K."/>
            <person name="Nordberg H.P."/>
            <person name="Cantor M.N."/>
            <person name="Hua S.X."/>
            <person name="Woyke T."/>
        </authorList>
    </citation>
    <scope>NUCLEOTIDE SEQUENCE [LARGE SCALE GENOMIC DNA]</scope>
    <source>
        <strain evidence="2 3">XH-48</strain>
    </source>
</reference>
<keyword evidence="3" id="KW-1185">Reference proteome</keyword>
<organism evidence="2 3">
    <name type="scientific">Halostagnicola larsenii XH-48</name>
    <dbReference type="NCBI Taxonomy" id="797299"/>
    <lineage>
        <taxon>Archaea</taxon>
        <taxon>Methanobacteriati</taxon>
        <taxon>Methanobacteriota</taxon>
        <taxon>Stenosarchaea group</taxon>
        <taxon>Halobacteria</taxon>
        <taxon>Halobacteriales</taxon>
        <taxon>Natrialbaceae</taxon>
        <taxon>Halostagnicola</taxon>
    </lineage>
</organism>
<evidence type="ECO:0000313" key="3">
    <source>
        <dbReference type="Proteomes" id="UP000019024"/>
    </source>
</evidence>
<evidence type="ECO:0000256" key="1">
    <source>
        <dbReference type="SAM" id="MobiDB-lite"/>
    </source>
</evidence>
<proteinExistence type="predicted"/>
<dbReference type="GeneID" id="25145141"/>
<dbReference type="AlphaFoldDB" id="W0JUD7"/>
<dbReference type="OrthoDB" id="354718at2157"/>
<dbReference type="PATRIC" id="fig|797299.3.peg.1395"/>
<dbReference type="HOGENOM" id="CLU_968403_0_0_2"/>
<dbReference type="STRING" id="797299.HALLA_11845"/>
<feature type="compositionally biased region" description="Polar residues" evidence="1">
    <location>
        <begin position="39"/>
        <end position="50"/>
    </location>
</feature>
<protein>
    <submittedName>
        <fullName evidence="2">Uncharacterized protein</fullName>
    </submittedName>
</protein>
<accession>W0JUD7</accession>
<dbReference type="KEGG" id="hlr:HALLA_11845"/>
<sequence>MAVAIATLERDGTTLELPLLAEGGGAPLVGQDIGKPESGPSNKGSINPRWQDQWSRSEGYTLSVRYTESDAYSRAIELADLLKSHSDGEDLLLNIDLPEYDDDIRVAPAAEQDTAVTIAYDVGQTNFVDCEVSLTRVNTTHGSGSQVAETPTATGNGPITLSYGSQSVEFRDDIVVDRSVGRPNSVVRRTTFDFPNYEDKIKAAYDGFEIGVEFTDNAVSRATTLKSMVGQKLGRTSLTLDFNGIYGLGAFDVVPEGSQALRTVRASAEQGVIVVPTLKLRRVMADG</sequence>